<comment type="caution">
    <text evidence="2">The sequence shown here is derived from an EMBL/GenBank/DDBJ whole genome shotgun (WGS) entry which is preliminary data.</text>
</comment>
<accession>A0AAX0WKJ0</accession>
<sequence>METKRIIRMNTLFAERFWPLVAGILGTVLGIVLYNFNYVLYISSSILSSGITVGAIFAGFDVTHKTLLITLNSNKIKQIENVKSYYNYLIGYMNANLKGALIFVIYSFILLHMIDSNQIFNLKEHWWKPFAFALWLGCGTYMCTAFWRISSIFTVLLKKKSV</sequence>
<evidence type="ECO:0000256" key="1">
    <source>
        <dbReference type="SAM" id="Phobius"/>
    </source>
</evidence>
<feature type="transmembrane region" description="Helical" evidence="1">
    <location>
        <begin position="85"/>
        <end position="110"/>
    </location>
</feature>
<evidence type="ECO:0000313" key="3">
    <source>
        <dbReference type="Proteomes" id="UP000236075"/>
    </source>
</evidence>
<dbReference type="Proteomes" id="UP000236075">
    <property type="component" value="Unassembled WGS sequence"/>
</dbReference>
<feature type="transmembrane region" description="Helical" evidence="1">
    <location>
        <begin position="130"/>
        <end position="157"/>
    </location>
</feature>
<proteinExistence type="predicted"/>
<gene>
    <name evidence="2" type="ORF">CXT95_08865</name>
</gene>
<dbReference type="AlphaFoldDB" id="A0AAX0WKJ0"/>
<keyword evidence="1" id="KW-1133">Transmembrane helix</keyword>
<reference evidence="2 3" key="1">
    <citation type="journal article" date="2017" name="BMC Genomics">
        <title>Genome sequencing of 39 Akkermansia muciniphila isolates reveals its population structure, genomic and functional diverisity, and global distribution in mammalian gut microbiotas.</title>
        <authorList>
            <person name="Guo X."/>
            <person name="Li S."/>
            <person name="Zhang J."/>
            <person name="Wu F."/>
            <person name="Li X."/>
            <person name="Wu D."/>
            <person name="Zhang M."/>
            <person name="Ou Z."/>
            <person name="Jie Z."/>
            <person name="Yan Q."/>
            <person name="Li P."/>
            <person name="Yi J."/>
            <person name="Peng Y."/>
        </authorList>
    </citation>
    <scope>NUCLEOTIDE SEQUENCE [LARGE SCALE GENOMIC DNA]</scope>
    <source>
        <strain evidence="2 3">GP28</strain>
    </source>
</reference>
<organism evidence="2 3">
    <name type="scientific">Akkermansia muciniphila</name>
    <dbReference type="NCBI Taxonomy" id="239935"/>
    <lineage>
        <taxon>Bacteria</taxon>
        <taxon>Pseudomonadati</taxon>
        <taxon>Verrucomicrobiota</taxon>
        <taxon>Verrucomicrobiia</taxon>
        <taxon>Verrucomicrobiales</taxon>
        <taxon>Akkermansiaceae</taxon>
        <taxon>Akkermansia</taxon>
    </lineage>
</organism>
<name>A0AAX0WKJ0_9BACT</name>
<keyword evidence="1" id="KW-0472">Membrane</keyword>
<keyword evidence="1" id="KW-0812">Transmembrane</keyword>
<protein>
    <submittedName>
        <fullName evidence="2">Uncharacterized protein</fullName>
    </submittedName>
</protein>
<dbReference type="EMBL" id="PJLB01000008">
    <property type="protein sequence ID" value="PND02746.1"/>
    <property type="molecule type" value="Genomic_DNA"/>
</dbReference>
<evidence type="ECO:0000313" key="2">
    <source>
        <dbReference type="EMBL" id="PND02746.1"/>
    </source>
</evidence>
<feature type="transmembrane region" description="Helical" evidence="1">
    <location>
        <begin position="40"/>
        <end position="64"/>
    </location>
</feature>
<feature type="transmembrane region" description="Helical" evidence="1">
    <location>
        <begin position="12"/>
        <end position="34"/>
    </location>
</feature>